<dbReference type="InterPro" id="IPR027467">
    <property type="entry name" value="MopterinOxRdtase_cofactor_BS"/>
</dbReference>
<comment type="subcellular location">
    <subcellularLocation>
        <location evidence="2">Cell envelope</location>
    </subcellularLocation>
</comment>
<evidence type="ECO:0000256" key="1">
    <source>
        <dbReference type="ARBA" id="ARBA00001966"/>
    </source>
</evidence>
<feature type="non-terminal residue" evidence="10">
    <location>
        <position position="143"/>
    </location>
</feature>
<dbReference type="GO" id="GO:0030151">
    <property type="term" value="F:molybdenum ion binding"/>
    <property type="evidence" value="ECO:0007669"/>
    <property type="project" value="TreeGrafter"/>
</dbReference>
<dbReference type="GO" id="GO:0030313">
    <property type="term" value="C:cell envelope"/>
    <property type="evidence" value="ECO:0007669"/>
    <property type="project" value="UniProtKB-SubCell"/>
</dbReference>
<dbReference type="PROSITE" id="PS00551">
    <property type="entry name" value="MOLYBDOPTERIN_PROK_1"/>
    <property type="match status" value="1"/>
</dbReference>
<feature type="non-terminal residue" evidence="10">
    <location>
        <position position="1"/>
    </location>
</feature>
<comment type="similarity">
    <text evidence="3">Belongs to the prokaryotic molybdopterin-containing oxidoreductase family.</text>
</comment>
<reference evidence="10" key="1">
    <citation type="submission" date="2018-05" db="EMBL/GenBank/DDBJ databases">
        <authorList>
            <person name="Lanie J.A."/>
            <person name="Ng W.-L."/>
            <person name="Kazmierczak K.M."/>
            <person name="Andrzejewski T.M."/>
            <person name="Davidsen T.M."/>
            <person name="Wayne K.J."/>
            <person name="Tettelin H."/>
            <person name="Glass J.I."/>
            <person name="Rusch D."/>
            <person name="Podicherti R."/>
            <person name="Tsui H.-C.T."/>
            <person name="Winkler M.E."/>
        </authorList>
    </citation>
    <scope>NUCLEOTIDE SEQUENCE</scope>
</reference>
<dbReference type="InterPro" id="IPR006963">
    <property type="entry name" value="Mopterin_OxRdtase_4Fe-4S_dom"/>
</dbReference>
<gene>
    <name evidence="10" type="ORF">METZ01_LOCUS144160</name>
</gene>
<evidence type="ECO:0000259" key="9">
    <source>
        <dbReference type="PROSITE" id="PS51669"/>
    </source>
</evidence>
<comment type="cofactor">
    <cofactor evidence="1">
        <name>[4Fe-4S] cluster</name>
        <dbReference type="ChEBI" id="CHEBI:49883"/>
    </cofactor>
</comment>
<keyword evidence="5" id="KW-0479">Metal-binding</keyword>
<dbReference type="InterPro" id="IPR019546">
    <property type="entry name" value="TAT_signal_bac_arc"/>
</dbReference>
<dbReference type="PANTHER" id="PTHR43598:SF1">
    <property type="entry name" value="FORMATE DEHYDROGENASE-O MAJOR SUBUNIT"/>
    <property type="match status" value="1"/>
</dbReference>
<evidence type="ECO:0000256" key="7">
    <source>
        <dbReference type="ARBA" id="ARBA00023004"/>
    </source>
</evidence>
<dbReference type="SUPFAM" id="SSF53706">
    <property type="entry name" value="Formate dehydrogenase/DMSO reductase, domains 1-3"/>
    <property type="match status" value="1"/>
</dbReference>
<keyword evidence="6" id="KW-0560">Oxidoreductase</keyword>
<evidence type="ECO:0000256" key="6">
    <source>
        <dbReference type="ARBA" id="ARBA00023002"/>
    </source>
</evidence>
<dbReference type="SMART" id="SM00926">
    <property type="entry name" value="Molybdop_Fe4S4"/>
    <property type="match status" value="1"/>
</dbReference>
<dbReference type="AlphaFoldDB" id="A0A381ZPY5"/>
<dbReference type="NCBIfam" id="TIGR01409">
    <property type="entry name" value="TAT_signal_seq"/>
    <property type="match status" value="1"/>
</dbReference>
<dbReference type="PANTHER" id="PTHR43598">
    <property type="entry name" value="TUNGSTEN-CONTAINING FORMYLMETHANOFURAN DEHYDROGENASE 2 SUBUNIT B"/>
    <property type="match status" value="1"/>
</dbReference>
<sequence length="143" mass="15496">MKLTRVTESGGQYQNSAVIDSHKPGVSRRGFITATGMGVGLAAVGPSLVMEAKASTSTVKDPRKLEQIKTICGNCAVGCGMIAEVENDTWVSIEPWFEHPINQGSLCSKGSAAREHVISEKRLKYPMKLDGGKWKRISWDTAM</sequence>
<evidence type="ECO:0000256" key="2">
    <source>
        <dbReference type="ARBA" id="ARBA00004196"/>
    </source>
</evidence>
<organism evidence="10">
    <name type="scientific">marine metagenome</name>
    <dbReference type="NCBI Taxonomy" id="408172"/>
    <lineage>
        <taxon>unclassified sequences</taxon>
        <taxon>metagenomes</taxon>
        <taxon>ecological metagenomes</taxon>
    </lineage>
</organism>
<dbReference type="PROSITE" id="PS51669">
    <property type="entry name" value="4FE4S_MOW_BIS_MGD"/>
    <property type="match status" value="1"/>
</dbReference>
<dbReference type="GO" id="GO:0009061">
    <property type="term" value="P:anaerobic respiration"/>
    <property type="evidence" value="ECO:0007669"/>
    <property type="project" value="TreeGrafter"/>
</dbReference>
<dbReference type="Pfam" id="PF04879">
    <property type="entry name" value="Molybdop_Fe4S4"/>
    <property type="match status" value="1"/>
</dbReference>
<dbReference type="Gene3D" id="3.30.200.210">
    <property type="match status" value="1"/>
</dbReference>
<dbReference type="PROSITE" id="PS51318">
    <property type="entry name" value="TAT"/>
    <property type="match status" value="1"/>
</dbReference>
<dbReference type="GO" id="GO:0051539">
    <property type="term" value="F:4 iron, 4 sulfur cluster binding"/>
    <property type="evidence" value="ECO:0007669"/>
    <property type="project" value="UniProtKB-KW"/>
</dbReference>
<evidence type="ECO:0000256" key="8">
    <source>
        <dbReference type="ARBA" id="ARBA00023014"/>
    </source>
</evidence>
<evidence type="ECO:0000256" key="4">
    <source>
        <dbReference type="ARBA" id="ARBA00022485"/>
    </source>
</evidence>
<protein>
    <recommendedName>
        <fullName evidence="9">4Fe-4S Mo/W bis-MGD-type domain-containing protein</fullName>
    </recommendedName>
</protein>
<keyword evidence="7" id="KW-0408">Iron</keyword>
<evidence type="ECO:0000256" key="5">
    <source>
        <dbReference type="ARBA" id="ARBA00022723"/>
    </source>
</evidence>
<evidence type="ECO:0000313" key="10">
    <source>
        <dbReference type="EMBL" id="SVA91306.1"/>
    </source>
</evidence>
<proteinExistence type="inferred from homology"/>
<keyword evidence="8" id="KW-0411">Iron-sulfur</keyword>
<name>A0A381ZPY5_9ZZZZ</name>
<evidence type="ECO:0000256" key="3">
    <source>
        <dbReference type="ARBA" id="ARBA00010312"/>
    </source>
</evidence>
<feature type="domain" description="4Fe-4S Mo/W bis-MGD-type" evidence="9">
    <location>
        <begin position="65"/>
        <end position="121"/>
    </location>
</feature>
<dbReference type="GO" id="GO:0009055">
    <property type="term" value="F:electron transfer activity"/>
    <property type="evidence" value="ECO:0007669"/>
    <property type="project" value="TreeGrafter"/>
</dbReference>
<dbReference type="InterPro" id="IPR006311">
    <property type="entry name" value="TAT_signal"/>
</dbReference>
<dbReference type="EMBL" id="UINC01022194">
    <property type="protein sequence ID" value="SVA91306.1"/>
    <property type="molecule type" value="Genomic_DNA"/>
</dbReference>
<keyword evidence="4" id="KW-0004">4Fe-4S</keyword>
<dbReference type="GO" id="GO:0016491">
    <property type="term" value="F:oxidoreductase activity"/>
    <property type="evidence" value="ECO:0007669"/>
    <property type="project" value="UniProtKB-KW"/>
</dbReference>
<accession>A0A381ZPY5</accession>